<evidence type="ECO:0000313" key="2">
    <source>
        <dbReference type="EMBL" id="SJZ35758.1"/>
    </source>
</evidence>
<dbReference type="RefSeq" id="WP_078710664.1">
    <property type="nucleotide sequence ID" value="NZ_FUWY01000001.1"/>
</dbReference>
<reference evidence="3" key="1">
    <citation type="submission" date="2017-02" db="EMBL/GenBank/DDBJ databases">
        <authorList>
            <person name="Varghese N."/>
            <person name="Submissions S."/>
        </authorList>
    </citation>
    <scope>NUCLEOTIDE SEQUENCE [LARGE SCALE GENOMIC DNA]</scope>
    <source>
        <strain evidence="3">ATCC 25662</strain>
    </source>
</reference>
<keyword evidence="1" id="KW-1133">Transmembrane helix</keyword>
<organism evidence="2 3">
    <name type="scientific">Anaerorhabdus furcosa</name>
    <dbReference type="NCBI Taxonomy" id="118967"/>
    <lineage>
        <taxon>Bacteria</taxon>
        <taxon>Bacillati</taxon>
        <taxon>Bacillota</taxon>
        <taxon>Erysipelotrichia</taxon>
        <taxon>Erysipelotrichales</taxon>
        <taxon>Erysipelotrichaceae</taxon>
        <taxon>Anaerorhabdus</taxon>
    </lineage>
</organism>
<accession>A0A1T4K046</accession>
<dbReference type="Pfam" id="PF01963">
    <property type="entry name" value="TraB_PrgY_gumN"/>
    <property type="match status" value="1"/>
</dbReference>
<dbReference type="InterPro" id="IPR046345">
    <property type="entry name" value="TraB_PrgY-like"/>
</dbReference>
<keyword evidence="1" id="KW-0812">Transmembrane</keyword>
<name>A0A1T4K046_9FIRM</name>
<dbReference type="InterPro" id="IPR002816">
    <property type="entry name" value="TraB/PrgY/GumN_fam"/>
</dbReference>
<dbReference type="NCBIfam" id="TIGR00261">
    <property type="entry name" value="traB"/>
    <property type="match status" value="1"/>
</dbReference>
<dbReference type="PANTHER" id="PTHR21530">
    <property type="entry name" value="PHEROMONE SHUTDOWN PROTEIN"/>
    <property type="match status" value="1"/>
</dbReference>
<dbReference type="PANTHER" id="PTHR21530:SF7">
    <property type="entry name" value="TRAB DOMAIN-CONTAINING PROTEIN"/>
    <property type="match status" value="1"/>
</dbReference>
<dbReference type="AlphaFoldDB" id="A0A1T4K046"/>
<feature type="transmembrane region" description="Helical" evidence="1">
    <location>
        <begin position="299"/>
        <end position="324"/>
    </location>
</feature>
<feature type="transmembrane region" description="Helical" evidence="1">
    <location>
        <begin position="357"/>
        <end position="377"/>
    </location>
</feature>
<dbReference type="EMBL" id="FUWY01000001">
    <property type="protein sequence ID" value="SJZ35758.1"/>
    <property type="molecule type" value="Genomic_DNA"/>
</dbReference>
<dbReference type="STRING" id="118967.SAMN02745191_0204"/>
<dbReference type="InterPro" id="IPR005230">
    <property type="entry name" value="TraB_bac"/>
</dbReference>
<dbReference type="Proteomes" id="UP000243297">
    <property type="component" value="Unassembled WGS sequence"/>
</dbReference>
<gene>
    <name evidence="2" type="ORF">SAMN02745191_0204</name>
</gene>
<evidence type="ECO:0000313" key="3">
    <source>
        <dbReference type="Proteomes" id="UP000243297"/>
    </source>
</evidence>
<feature type="transmembrane region" description="Helical" evidence="1">
    <location>
        <begin position="277"/>
        <end position="293"/>
    </location>
</feature>
<proteinExistence type="predicted"/>
<keyword evidence="1" id="KW-0472">Membrane</keyword>
<evidence type="ECO:0000256" key="1">
    <source>
        <dbReference type="SAM" id="Phobius"/>
    </source>
</evidence>
<feature type="transmembrane region" description="Helical" evidence="1">
    <location>
        <begin position="246"/>
        <end position="265"/>
    </location>
</feature>
<keyword evidence="3" id="KW-1185">Reference proteome</keyword>
<dbReference type="CDD" id="cd14726">
    <property type="entry name" value="TraB_PrgY-like"/>
    <property type="match status" value="1"/>
</dbReference>
<dbReference type="OrthoDB" id="9809330at2"/>
<sequence>MNQNITKIEVNDKEIYLIGTAHVSHTSRQDVKECIDEVQPDSICIELDDERYAAFNNPKRWEDTDIIQVIKEKKTGYMLANLILSSYQRRIAKKMDVQAGQEMIQGIESAKETGAKLVLVDRNIQTTFKRIYRKHNFFQKIKLLTSLIMSIFDDEDISSEDIENLKQSEVLDVALKEVAKEFPVVAEVLIHERDQVLAYKIKNAPGKKIVAVLGAAHIPGIKEEIGKTYDIKELESIPEKKPSSKIMGWVVPILIIAMIISMFSINTELGIEQIRNWILWNGSLSAIGVLLAWGHPLAILTAFIAAPITSLNPLLAAGWFAGLVEAFVKKPKVKDFENILDDVNSVKGFYKNRVTHILLVVVFANLFSTLGTLIGGFDVVKNFLQSFM</sequence>
<protein>
    <submittedName>
        <fullName evidence="2">Pheromone shutdown-related protein TraB</fullName>
    </submittedName>
</protein>